<dbReference type="RefSeq" id="WP_034237728.1">
    <property type="nucleotide sequence ID" value="NZ_AQRA01000001.1"/>
</dbReference>
<dbReference type="EMBL" id="AQRA01000001">
    <property type="protein sequence ID" value="EZH75335.1"/>
    <property type="molecule type" value="Genomic_DNA"/>
</dbReference>
<dbReference type="AlphaFoldDB" id="A0A023BZB6"/>
<organism evidence="2 3">
    <name type="scientific">Aquimarina atlantica</name>
    <dbReference type="NCBI Taxonomy" id="1317122"/>
    <lineage>
        <taxon>Bacteria</taxon>
        <taxon>Pseudomonadati</taxon>
        <taxon>Bacteroidota</taxon>
        <taxon>Flavobacteriia</taxon>
        <taxon>Flavobacteriales</taxon>
        <taxon>Flavobacteriaceae</taxon>
        <taxon>Aquimarina</taxon>
    </lineage>
</organism>
<name>A0A023BZB6_9FLAO</name>
<protein>
    <recommendedName>
        <fullName evidence="1">BioF2-like acetyltransferase domain-containing protein</fullName>
    </recommendedName>
</protein>
<proteinExistence type="predicted"/>
<evidence type="ECO:0000313" key="3">
    <source>
        <dbReference type="Proteomes" id="UP000023541"/>
    </source>
</evidence>
<dbReference type="SUPFAM" id="SSF55729">
    <property type="entry name" value="Acyl-CoA N-acyltransferases (Nat)"/>
    <property type="match status" value="1"/>
</dbReference>
<keyword evidence="3" id="KW-1185">Reference proteome</keyword>
<dbReference type="Proteomes" id="UP000023541">
    <property type="component" value="Unassembled WGS sequence"/>
</dbReference>
<comment type="caution">
    <text evidence="2">The sequence shown here is derived from an EMBL/GenBank/DDBJ whole genome shotgun (WGS) entry which is preliminary data.</text>
</comment>
<dbReference type="OrthoDB" id="1099770at2"/>
<sequence>MKKVQIDYFFELFEKGLIPKIFPKISNLESEEGLINPDYDEKLINNPDRVYSVFFIADYLKPELNRKVFNLKRVHQFFKGYAIFLDGFASADAYVKYRFRSNAKGIRRRVKRLESCFQISYKTYYGAIGEEKYNLLMDCLEKMLIRRFKERNDVSQSLIRWDHYKSIYFSLINQKKASLFVVYDNDTPIVISLNNHFHGQLFSAISSYDIDYRKFSLGSVEIYKKLDWCIANNHKSYEMGMGDLTYKREWCNHIYNFEHQIIYPKKSISATASATIEYLKVSFKELIFKIAYVRYKKYKAKRKKSTVTIQESKYQVLPIVEAQYDKQYPIIDYNSAEYNFLRKIVFDFLYTSIEKVSDVRVLKVLEEENTYLIIGKSKMQKIVFETSSHIA</sequence>
<dbReference type="InterPro" id="IPR038740">
    <property type="entry name" value="BioF2-like_GNAT_dom"/>
</dbReference>
<dbReference type="Pfam" id="PF13480">
    <property type="entry name" value="Acetyltransf_6"/>
    <property type="match status" value="1"/>
</dbReference>
<evidence type="ECO:0000259" key="1">
    <source>
        <dbReference type="Pfam" id="PF13480"/>
    </source>
</evidence>
<gene>
    <name evidence="2" type="ORF">ATO12_00735</name>
</gene>
<reference evidence="2 3" key="1">
    <citation type="submission" date="2014-04" db="EMBL/GenBank/DDBJ databases">
        <title>Aquimarina sp. 22II-S11-z7 Genome Sequencing.</title>
        <authorList>
            <person name="Lai Q."/>
        </authorList>
    </citation>
    <scope>NUCLEOTIDE SEQUENCE [LARGE SCALE GENOMIC DNA]</scope>
    <source>
        <strain evidence="2 3">22II-S11-z7</strain>
    </source>
</reference>
<evidence type="ECO:0000313" key="2">
    <source>
        <dbReference type="EMBL" id="EZH75335.1"/>
    </source>
</evidence>
<dbReference type="STRING" id="1317122.ATO12_00735"/>
<accession>A0A023BZB6</accession>
<dbReference type="eggNOG" id="COG5653">
    <property type="taxonomic scope" value="Bacteria"/>
</dbReference>
<dbReference type="InterPro" id="IPR016181">
    <property type="entry name" value="Acyl_CoA_acyltransferase"/>
</dbReference>
<feature type="domain" description="BioF2-like acetyltransferase" evidence="1">
    <location>
        <begin position="101"/>
        <end position="248"/>
    </location>
</feature>